<dbReference type="RefSeq" id="WP_020887624.1">
    <property type="nucleotide sequence ID" value="NZ_ATHI01000028.1"/>
</dbReference>
<accession>S7UH65</accession>
<gene>
    <name evidence="1" type="ORF">dsat_0927</name>
</gene>
<name>S7UH65_9BACT</name>
<comment type="caution">
    <text evidence="1">The sequence shown here is derived from an EMBL/GenBank/DDBJ whole genome shotgun (WGS) entry which is preliminary data.</text>
</comment>
<evidence type="ECO:0000313" key="1">
    <source>
        <dbReference type="EMBL" id="EPR31603.1"/>
    </source>
</evidence>
<organism evidence="1 2">
    <name type="scientific">Alkalidesulfovibrio alkalitolerans DSM 16529</name>
    <dbReference type="NCBI Taxonomy" id="1121439"/>
    <lineage>
        <taxon>Bacteria</taxon>
        <taxon>Pseudomonadati</taxon>
        <taxon>Thermodesulfobacteriota</taxon>
        <taxon>Desulfovibrionia</taxon>
        <taxon>Desulfovibrionales</taxon>
        <taxon>Desulfovibrionaceae</taxon>
        <taxon>Alkalidesulfovibrio</taxon>
    </lineage>
</organism>
<reference evidence="1 2" key="1">
    <citation type="journal article" date="2013" name="Genome Announc.">
        <title>Draft genome sequences for three mercury-methylating, sulfate-reducing bacteria.</title>
        <authorList>
            <person name="Brown S.D."/>
            <person name="Hurt R.A.Jr."/>
            <person name="Gilmour C.C."/>
            <person name="Elias D.A."/>
        </authorList>
    </citation>
    <scope>NUCLEOTIDE SEQUENCE [LARGE SCALE GENOMIC DNA]</scope>
    <source>
        <strain evidence="1 2">DSM 16529</strain>
    </source>
</reference>
<dbReference type="AlphaFoldDB" id="S7UH65"/>
<dbReference type="Proteomes" id="UP000014975">
    <property type="component" value="Unassembled WGS sequence"/>
</dbReference>
<dbReference type="eggNOG" id="ENOG5033HBG">
    <property type="taxonomic scope" value="Bacteria"/>
</dbReference>
<dbReference type="EMBL" id="ATHI01000028">
    <property type="protein sequence ID" value="EPR31603.1"/>
    <property type="molecule type" value="Genomic_DNA"/>
</dbReference>
<sequence length="138" mass="15869">MGSTRKRGDARQADKLRQMPGNACRFFRAGRCLYEERLNPGYNGSWRCVVVRSWEREYDEFVQRAEAFGLEDDAAGSIWERRFAEMMRAGVACDRFERGGEYELLACVHLMGDLCLCALPPCDGVCGRFQPRGRRMKN</sequence>
<dbReference type="STRING" id="1121439.dsat_0927"/>
<protein>
    <submittedName>
        <fullName evidence="1">Uncharacterized protein</fullName>
    </submittedName>
</protein>
<proteinExistence type="predicted"/>
<evidence type="ECO:0000313" key="2">
    <source>
        <dbReference type="Proteomes" id="UP000014975"/>
    </source>
</evidence>
<dbReference type="PATRIC" id="fig|1121439.3.peg.2295"/>
<keyword evidence="2" id="KW-1185">Reference proteome</keyword>